<evidence type="ECO:0000313" key="2">
    <source>
        <dbReference type="Proteomes" id="UP000037891"/>
    </source>
</evidence>
<dbReference type="AlphaFoldDB" id="A0A0N0XAJ6"/>
<evidence type="ECO:0000313" key="1">
    <source>
        <dbReference type="EMBL" id="KPC28243.1"/>
    </source>
</evidence>
<dbReference type="Proteomes" id="UP000037891">
    <property type="component" value="Unassembled WGS sequence"/>
</dbReference>
<gene>
    <name evidence="1" type="ORF">ABJ99_3400</name>
</gene>
<reference evidence="1 2" key="1">
    <citation type="submission" date="2015-07" db="EMBL/GenBank/DDBJ databases">
        <authorList>
            <person name="Noorani M."/>
        </authorList>
    </citation>
    <scope>NUCLEOTIDE SEQUENCE [LARGE SCALE GENOMIC DNA]</scope>
    <source>
        <strain evidence="1 2">0788_9</strain>
    </source>
</reference>
<name>A0A0N0XAJ6_PSESX</name>
<comment type="caution">
    <text evidence="1">The sequence shown here is derived from an EMBL/GenBank/DDBJ whole genome shotgun (WGS) entry which is preliminary data.</text>
</comment>
<reference evidence="1 2" key="2">
    <citation type="submission" date="2015-10" db="EMBL/GenBank/DDBJ databases">
        <title>Comparative genomics and high-throughput reverse genetic screens identify a new phytobacterial MAMP and an Arabidopsis receptor required for immune elicitation.</title>
        <authorList>
            <person name="Mott G.A."/>
            <person name="Thakur S."/>
            <person name="Wang P.W."/>
            <person name="Desveaux D."/>
            <person name="Guttman D.S."/>
        </authorList>
    </citation>
    <scope>NUCLEOTIDE SEQUENCE [LARGE SCALE GENOMIC DNA]</scope>
    <source>
        <strain evidence="1 2">0788_9</strain>
    </source>
</reference>
<dbReference type="PATRIC" id="fig|81035.3.peg.3640"/>
<organism evidence="1 2">
    <name type="scientific">Pseudomonas syringae pv. cilantro</name>
    <dbReference type="NCBI Taxonomy" id="81035"/>
    <lineage>
        <taxon>Bacteria</taxon>
        <taxon>Pseudomonadati</taxon>
        <taxon>Pseudomonadota</taxon>
        <taxon>Gammaproteobacteria</taxon>
        <taxon>Pseudomonadales</taxon>
        <taxon>Pseudomonadaceae</taxon>
        <taxon>Pseudomonas</taxon>
        <taxon>Pseudomonas syringae</taxon>
    </lineage>
</organism>
<accession>A0A0N0XAJ6</accession>
<dbReference type="EMBL" id="LGLN01000065">
    <property type="protein sequence ID" value="KPC28243.1"/>
    <property type="molecule type" value="Genomic_DNA"/>
</dbReference>
<proteinExistence type="predicted"/>
<protein>
    <submittedName>
        <fullName evidence="1">Uncharacterized protein</fullName>
    </submittedName>
</protein>
<sequence>MPDHEKAPVQRWQRAGKRLQLPALQQVSHHPTGQATDADALRQGAFYRFGTADLTHIFQVMQVPEQQVLDLLASARPRLAQ</sequence>